<sequence length="291" mass="32653">MVQLSPAEKSYLYDSLTQHPIIRPDLRSIHQYRPLVAKTSFLPGSNGSARIRTEDGSECIVSVKSKVVVTSQESNLVDVDIDIIGYRDDSNYVSNLKFQIMNLLQQNFPHEVLKLTARYSYKLFIDCIIISHNSYPLSLLSLTTYLALKTTRLPLLISDVNDDEVAEQPTFSDDWDNAKYLEDCLDNGKKFQPPIFITIGVVGSNLILDPSFEEEQVLENGLVLSFYNDKVITPISNTNFAVNSNNSNFKGLDPKVLVKAIAVCNKYCPSIIKALESLIEQDNDDNDGSIF</sequence>
<proteinExistence type="inferred from homology"/>
<evidence type="ECO:0000256" key="6">
    <source>
        <dbReference type="ARBA" id="ARBA00042523"/>
    </source>
</evidence>
<evidence type="ECO:0000313" key="9">
    <source>
        <dbReference type="EMBL" id="EMG48340.1"/>
    </source>
</evidence>
<evidence type="ECO:0000259" key="7">
    <source>
        <dbReference type="Pfam" id="PF01138"/>
    </source>
</evidence>
<dbReference type="AlphaFoldDB" id="M3JZ96"/>
<dbReference type="InterPro" id="IPR020568">
    <property type="entry name" value="Ribosomal_Su5_D2-typ_SF"/>
</dbReference>
<keyword evidence="4" id="KW-0963">Cytoplasm</keyword>
<dbReference type="GO" id="GO:0035925">
    <property type="term" value="F:mRNA 3'-UTR AU-rich region binding"/>
    <property type="evidence" value="ECO:0007669"/>
    <property type="project" value="TreeGrafter"/>
</dbReference>
<dbReference type="GO" id="GO:0000177">
    <property type="term" value="C:cytoplasmic exosome (RNase complex)"/>
    <property type="evidence" value="ECO:0007669"/>
    <property type="project" value="TreeGrafter"/>
</dbReference>
<dbReference type="PANTHER" id="PTHR11097:SF8">
    <property type="entry name" value="EXOSOME COMPLEX COMPONENT RRP42"/>
    <property type="match status" value="1"/>
</dbReference>
<dbReference type="eggNOG" id="KOG1612">
    <property type="taxonomic scope" value="Eukaryota"/>
</dbReference>
<comment type="caution">
    <text evidence="9">The sequence shown here is derived from an EMBL/GenBank/DDBJ whole genome shotgun (WGS) entry which is preliminary data.</text>
</comment>
<dbReference type="InterPro" id="IPR015847">
    <property type="entry name" value="ExoRNase_PH_dom2"/>
</dbReference>
<comment type="similarity">
    <text evidence="3">Belongs to the RNase PH family.</text>
</comment>
<dbReference type="GO" id="GO:0000467">
    <property type="term" value="P:exonucleolytic trimming to generate mature 3'-end of 5.8S rRNA from tricistronic rRNA transcript (SSU-rRNA, 5.8S rRNA, LSU-rRNA)"/>
    <property type="evidence" value="ECO:0007669"/>
    <property type="project" value="UniProtKB-ARBA"/>
</dbReference>
<dbReference type="EMBL" id="AOGT01001153">
    <property type="protein sequence ID" value="EMG48340.1"/>
    <property type="molecule type" value="Genomic_DNA"/>
</dbReference>
<protein>
    <recommendedName>
        <fullName evidence="6">Ribosomal RNA-processing protein 42</fullName>
    </recommendedName>
</protein>
<dbReference type="GO" id="GO:0071028">
    <property type="term" value="P:nuclear mRNA surveillance"/>
    <property type="evidence" value="ECO:0007669"/>
    <property type="project" value="TreeGrafter"/>
</dbReference>
<dbReference type="GO" id="GO:0071038">
    <property type="term" value="P:TRAMP-dependent tRNA surveillance pathway"/>
    <property type="evidence" value="ECO:0007669"/>
    <property type="project" value="TreeGrafter"/>
</dbReference>
<dbReference type="GO" id="GO:0005730">
    <property type="term" value="C:nucleolus"/>
    <property type="evidence" value="ECO:0007669"/>
    <property type="project" value="UniProtKB-SubCell"/>
</dbReference>
<dbReference type="InterPro" id="IPR050590">
    <property type="entry name" value="Exosome_comp_Rrp42_subfam"/>
</dbReference>
<dbReference type="GO" id="GO:0071035">
    <property type="term" value="P:nuclear polyadenylation-dependent rRNA catabolic process"/>
    <property type="evidence" value="ECO:0007669"/>
    <property type="project" value="TreeGrafter"/>
</dbReference>
<reference evidence="9 10" key="1">
    <citation type="submission" date="2013-02" db="EMBL/GenBank/DDBJ databases">
        <title>Genome sequence of Candida maltosa Xu316, a potential industrial strain for xylitol and ethanol production.</title>
        <authorList>
            <person name="Yu J."/>
            <person name="Wang Q."/>
            <person name="Geng X."/>
            <person name="Bao W."/>
            <person name="He P."/>
            <person name="Cai J."/>
        </authorList>
    </citation>
    <scope>NUCLEOTIDE SEQUENCE [LARGE SCALE GENOMIC DNA]</scope>
    <source>
        <strain evidence="10">Xu316</strain>
    </source>
</reference>
<dbReference type="GO" id="GO:0034475">
    <property type="term" value="P:U4 snRNA 3'-end processing"/>
    <property type="evidence" value="ECO:0007669"/>
    <property type="project" value="TreeGrafter"/>
</dbReference>
<keyword evidence="10" id="KW-1185">Reference proteome</keyword>
<dbReference type="PANTHER" id="PTHR11097">
    <property type="entry name" value="EXOSOME COMPLEX EXONUCLEASE RIBOSOMAL RNA PROCESSING PROTEIN"/>
    <property type="match status" value="1"/>
</dbReference>
<dbReference type="InterPro" id="IPR036345">
    <property type="entry name" value="ExoRNase_PH_dom2_sf"/>
</dbReference>
<dbReference type="OrthoDB" id="272245at2759"/>
<feature type="domain" description="Exoribonuclease phosphorolytic" evidence="8">
    <location>
        <begin position="193"/>
        <end position="230"/>
    </location>
</feature>
<dbReference type="SUPFAM" id="SSF54211">
    <property type="entry name" value="Ribosomal protein S5 domain 2-like"/>
    <property type="match status" value="1"/>
</dbReference>
<dbReference type="Pfam" id="PF03725">
    <property type="entry name" value="RNase_PH_C"/>
    <property type="match status" value="1"/>
</dbReference>
<evidence type="ECO:0000313" key="10">
    <source>
        <dbReference type="Proteomes" id="UP000011777"/>
    </source>
</evidence>
<dbReference type="GO" id="GO:0000176">
    <property type="term" value="C:nuclear exosome (RNase complex)"/>
    <property type="evidence" value="ECO:0007669"/>
    <property type="project" value="UniProtKB-ARBA"/>
</dbReference>
<evidence type="ECO:0000256" key="3">
    <source>
        <dbReference type="ARBA" id="ARBA00006678"/>
    </source>
</evidence>
<dbReference type="GO" id="GO:0016075">
    <property type="term" value="P:rRNA catabolic process"/>
    <property type="evidence" value="ECO:0007669"/>
    <property type="project" value="TreeGrafter"/>
</dbReference>
<evidence type="ECO:0000256" key="4">
    <source>
        <dbReference type="ARBA" id="ARBA00022490"/>
    </source>
</evidence>
<evidence type="ECO:0000256" key="1">
    <source>
        <dbReference type="ARBA" id="ARBA00004496"/>
    </source>
</evidence>
<dbReference type="GO" id="GO:0034473">
    <property type="term" value="P:U1 snRNA 3'-end processing"/>
    <property type="evidence" value="ECO:0007669"/>
    <property type="project" value="TreeGrafter"/>
</dbReference>
<accession>M3JZ96</accession>
<dbReference type="SUPFAM" id="SSF55666">
    <property type="entry name" value="Ribonuclease PH domain 2-like"/>
    <property type="match status" value="1"/>
</dbReference>
<gene>
    <name evidence="9" type="ORF">G210_1100</name>
</gene>
<dbReference type="Proteomes" id="UP000011777">
    <property type="component" value="Unassembled WGS sequence"/>
</dbReference>
<dbReference type="GO" id="GO:0034476">
    <property type="term" value="P:U5 snRNA 3'-end processing"/>
    <property type="evidence" value="ECO:0007669"/>
    <property type="project" value="TreeGrafter"/>
</dbReference>
<dbReference type="OMA" id="INKRWHW"/>
<organism evidence="9 10">
    <name type="scientific">Candida maltosa (strain Xu316)</name>
    <name type="common">Yeast</name>
    <dbReference type="NCBI Taxonomy" id="1245528"/>
    <lineage>
        <taxon>Eukaryota</taxon>
        <taxon>Fungi</taxon>
        <taxon>Dikarya</taxon>
        <taxon>Ascomycota</taxon>
        <taxon>Saccharomycotina</taxon>
        <taxon>Pichiomycetes</taxon>
        <taxon>Debaryomycetaceae</taxon>
        <taxon>Candida/Lodderomyces clade</taxon>
        <taxon>Candida</taxon>
    </lineage>
</organism>
<dbReference type="InterPro" id="IPR001247">
    <property type="entry name" value="ExoRNase_PH_dom1"/>
</dbReference>
<comment type="subcellular location">
    <subcellularLocation>
        <location evidence="1">Cytoplasm</location>
    </subcellularLocation>
    <subcellularLocation>
        <location evidence="2">Nucleus</location>
        <location evidence="2">Nucleolus</location>
    </subcellularLocation>
</comment>
<dbReference type="STRING" id="1245528.M3JZ96"/>
<feature type="domain" description="Exoribonuclease phosphorolytic" evidence="7">
    <location>
        <begin position="31"/>
        <end position="154"/>
    </location>
</feature>
<dbReference type="Pfam" id="PF01138">
    <property type="entry name" value="RNase_PH"/>
    <property type="match status" value="1"/>
</dbReference>
<evidence type="ECO:0000256" key="5">
    <source>
        <dbReference type="ARBA" id="ARBA00022835"/>
    </source>
</evidence>
<dbReference type="HOGENOM" id="CLU_046570_1_0_1"/>
<keyword evidence="5" id="KW-0271">Exosome</keyword>
<dbReference type="Gene3D" id="3.30.230.70">
    <property type="entry name" value="GHMP Kinase, N-terminal domain"/>
    <property type="match status" value="1"/>
</dbReference>
<name>M3JZ96_CANMX</name>
<evidence type="ECO:0000256" key="2">
    <source>
        <dbReference type="ARBA" id="ARBA00004604"/>
    </source>
</evidence>
<dbReference type="InterPro" id="IPR027408">
    <property type="entry name" value="PNPase/RNase_PH_dom_sf"/>
</dbReference>
<evidence type="ECO:0000259" key="8">
    <source>
        <dbReference type="Pfam" id="PF03725"/>
    </source>
</evidence>